<keyword evidence="3" id="KW-0805">Transcription regulation</keyword>
<keyword evidence="8" id="KW-1185">Reference proteome</keyword>
<organism evidence="7 8">
    <name type="scientific">Balaenoptera physalus</name>
    <name type="common">Fin whale</name>
    <name type="synonym">Balaena physalus</name>
    <dbReference type="NCBI Taxonomy" id="9770"/>
    <lineage>
        <taxon>Eukaryota</taxon>
        <taxon>Metazoa</taxon>
        <taxon>Chordata</taxon>
        <taxon>Craniata</taxon>
        <taxon>Vertebrata</taxon>
        <taxon>Euteleostomi</taxon>
        <taxon>Mammalia</taxon>
        <taxon>Eutheria</taxon>
        <taxon>Laurasiatheria</taxon>
        <taxon>Artiodactyla</taxon>
        <taxon>Whippomorpha</taxon>
        <taxon>Cetacea</taxon>
        <taxon>Mysticeti</taxon>
        <taxon>Balaenopteridae</taxon>
        <taxon>Balaenoptera</taxon>
    </lineage>
</organism>
<dbReference type="Proteomes" id="UP000437017">
    <property type="component" value="Unassembled WGS sequence"/>
</dbReference>
<sequence>MYRAEVKVKIPEELKPWLGEDWDLITWQKQLFYLPAKKNVDSILEDSANYKKSRGNTENKEYAAHEAVAGIKEYFNVMLGTQPLCEHERPQYAEILANHPDAPCPRCVERHIY</sequence>
<dbReference type="OrthoDB" id="124855at2759"/>
<comment type="caution">
    <text evidence="7">The sequence shown here is derived from an EMBL/GenBank/DDBJ whole genome shotgun (WGS) entry which is preliminary data.</text>
</comment>
<keyword evidence="2" id="KW-0156">Chromatin regulator</keyword>
<feature type="domain" description="MRG" evidence="6">
    <location>
        <begin position="3"/>
        <end position="99"/>
    </location>
</feature>
<dbReference type="EMBL" id="SGJD01006110">
    <property type="protein sequence ID" value="KAB0390035.1"/>
    <property type="molecule type" value="Genomic_DNA"/>
</dbReference>
<dbReference type="InterPro" id="IPR008676">
    <property type="entry name" value="MRG"/>
</dbReference>
<evidence type="ECO:0000256" key="4">
    <source>
        <dbReference type="ARBA" id="ARBA00023163"/>
    </source>
</evidence>
<comment type="subcellular location">
    <subcellularLocation>
        <location evidence="1">Nucleus</location>
    </subcellularLocation>
</comment>
<evidence type="ECO:0000313" key="8">
    <source>
        <dbReference type="Proteomes" id="UP000437017"/>
    </source>
</evidence>
<dbReference type="PANTHER" id="PTHR10880">
    <property type="entry name" value="MORTALITY FACTOR 4-LIKE PROTEIN"/>
    <property type="match status" value="1"/>
</dbReference>
<keyword evidence="5" id="KW-0539">Nucleus</keyword>
<dbReference type="GO" id="GO:0006355">
    <property type="term" value="P:regulation of DNA-templated transcription"/>
    <property type="evidence" value="ECO:0007669"/>
    <property type="project" value="InterPro"/>
</dbReference>
<evidence type="ECO:0000256" key="5">
    <source>
        <dbReference type="ARBA" id="ARBA00023242"/>
    </source>
</evidence>
<dbReference type="GO" id="GO:0035267">
    <property type="term" value="C:NuA4 histone acetyltransferase complex"/>
    <property type="evidence" value="ECO:0007669"/>
    <property type="project" value="TreeGrafter"/>
</dbReference>
<evidence type="ECO:0000313" key="7">
    <source>
        <dbReference type="EMBL" id="KAB0390035.1"/>
    </source>
</evidence>
<proteinExistence type="predicted"/>
<evidence type="ECO:0000256" key="1">
    <source>
        <dbReference type="ARBA" id="ARBA00004123"/>
    </source>
</evidence>
<dbReference type="AlphaFoldDB" id="A0A643BQZ6"/>
<dbReference type="InterPro" id="IPR026541">
    <property type="entry name" value="MRG_dom"/>
</dbReference>
<dbReference type="GO" id="GO:0006325">
    <property type="term" value="P:chromatin organization"/>
    <property type="evidence" value="ECO:0007669"/>
    <property type="project" value="UniProtKB-KW"/>
</dbReference>
<name>A0A643BQZ6_BALPH</name>
<evidence type="ECO:0000256" key="3">
    <source>
        <dbReference type="ARBA" id="ARBA00023015"/>
    </source>
</evidence>
<gene>
    <name evidence="7" type="ORF">E2I00_012590</name>
</gene>
<evidence type="ECO:0000259" key="6">
    <source>
        <dbReference type="Pfam" id="PF05712"/>
    </source>
</evidence>
<dbReference type="Gene3D" id="1.10.274.30">
    <property type="entry name" value="MRG domain"/>
    <property type="match status" value="1"/>
</dbReference>
<keyword evidence="4" id="KW-0804">Transcription</keyword>
<dbReference type="GO" id="GO:0005634">
    <property type="term" value="C:nucleus"/>
    <property type="evidence" value="ECO:0007669"/>
    <property type="project" value="UniProtKB-SubCell"/>
</dbReference>
<reference evidence="7 8" key="1">
    <citation type="journal article" date="2019" name="PLoS ONE">
        <title>Genomic analyses reveal an absence of contemporary introgressive admixture between fin whales and blue whales, despite known hybrids.</title>
        <authorList>
            <person name="Westbury M.V."/>
            <person name="Petersen B."/>
            <person name="Lorenzen E.D."/>
        </authorList>
    </citation>
    <scope>NUCLEOTIDE SEQUENCE [LARGE SCALE GENOMIC DNA]</scope>
    <source>
        <strain evidence="7">FinWhale-01</strain>
    </source>
</reference>
<accession>A0A643BQZ6</accession>
<protein>
    <recommendedName>
        <fullName evidence="6">MRG domain-containing protein</fullName>
    </recommendedName>
</protein>
<dbReference type="PANTHER" id="PTHR10880:SF48">
    <property type="entry name" value="MORTALITY FACTOR 4 LIKE 2"/>
    <property type="match status" value="1"/>
</dbReference>
<evidence type="ECO:0000256" key="2">
    <source>
        <dbReference type="ARBA" id="ARBA00022853"/>
    </source>
</evidence>
<dbReference type="Pfam" id="PF05712">
    <property type="entry name" value="MRG"/>
    <property type="match status" value="1"/>
</dbReference>
<dbReference type="PROSITE" id="PS51640">
    <property type="entry name" value="MRG"/>
    <property type="match status" value="1"/>
</dbReference>
<dbReference type="InterPro" id="IPR038217">
    <property type="entry name" value="MRG_C_sf"/>
</dbReference>